<evidence type="ECO:0000259" key="12">
    <source>
        <dbReference type="PROSITE" id="PS51684"/>
    </source>
</evidence>
<sequence>MESIFSELARLFDAIKKNERDEILDSTKILRIQLKQTQNSGDFGAEKLAFIYNKPFQAIIKQNAPSSTIVLDSVEFYTSLIQKCVFKSPIEIVPHFSWIPNFSQKIGEKDETILETLSSFLKHLFSIKCPDTVTYRKYLNDEKAKNFLSAVIFHTISVGKKAPTKMILNNCVSVISTIATKENPKLIESIFPGLFTFIAKTMMKPANLSSTQFLSWLKLLRTVVITFLHSFPAENLDENHIEAISKAIRPLLSKIVGFKNGLILAEASSMSNEIFPLIENLQYDLFDLLSYSRTYEEVDKEDIFIVPKKERIQKSSDYLELFGTIFSKGNFSFILRCNAGLLESLTSSELSLILNVQSFISKLLNNLEPDFSTLPPIVVTEVRNLREHEESYAQKDANEKSVSIELAKFTPKTFSEQDLAILKRILKKILGDFSFQGEIFDSICDEATIRPCSAFFLGSILLQQMSEAPENLLQVFDELKITPVQNRSSLGENLLFVHFLSEAIKLLKNNDSEIWALLYTLVFYCASDHAVLANLALNSLKELAFLRKQSIKTLLEEFLDPLMATLLAKLQHFALYPKSPRVFSALLDLLDEPSKEKVPVLASAFSEIVGFIEESNGNDLPNLNSALRALARFHKSRENVTMDLNSLAEKKENEKETNFEEASKRLCNCCMSCLSFGFDARVTISAMDILGHFLPHVRNSERLPIAAQAFTQLLGRLKLKDCRIDAKVPLVLKLIFEASADFLDARIIDEYFPIAKTILRQEMFNKECFSLIFCSKLKCLERNLDFLDFAFCSVSDGSERRKGKFTEMKENLKMMDFTKMPSAQQRKTAILTFFLNSLIFVEKMSEKSKTKSFIEGLSDDFVRKVRGLLDFEEDFFTTQIKLPVIHFQSKKDISPILKVIKKLDFGIKRPHFKHIDYSKKQIRLSAKFDREKHEEHFRKVLERGIQCDFSEEDFQFTYRNFTASEIFELIFPANISRISGFANIGHIIQVNLKKPHFDYKKLIGRVLLDKVPTVKTVIAKNDSLTESEENKFRILPFEVIAGKDSLQTTHKEHGNTFHLDMGETYWNSRLQEEHKIMSELIDENSVCVDLCCGIGPFAIPIAKRGIRTIANDLNPDSIKWLRINAEINFSTKRGKISKDAITMTNKDGNVVIKEDLLNLIENEKIEKIECLANLPGGAVFFLSSFKDLIKNLDFKKLSYDLTFHCYLFGPKFSSAEERFEARKKVRETLKESYGPELENKAEISIREVRDISVDNLQYCASIRWTSENNLEPPQKRSRIPE</sequence>
<feature type="binding site" evidence="11">
    <location>
        <position position="1173"/>
    </location>
    <ligand>
        <name>S-adenosyl-L-methionine</name>
        <dbReference type="ChEBI" id="CHEBI:59789"/>
    </ligand>
</feature>
<evidence type="ECO:0000256" key="9">
    <source>
        <dbReference type="ARBA" id="ARBA00045951"/>
    </source>
</evidence>
<evidence type="ECO:0000313" key="13">
    <source>
        <dbReference type="EMBL" id="CBY07189.1"/>
    </source>
</evidence>
<keyword evidence="6 11" id="KW-0819">tRNA processing</keyword>
<evidence type="ECO:0000256" key="11">
    <source>
        <dbReference type="HAMAP-Rule" id="MF_03152"/>
    </source>
</evidence>
<proteinExistence type="inferred from homology"/>
<dbReference type="Proteomes" id="UP000001307">
    <property type="component" value="Unassembled WGS sequence"/>
</dbReference>
<feature type="binding site" evidence="11">
    <location>
        <begin position="1112"/>
        <end position="1113"/>
    </location>
    <ligand>
        <name>S-adenosyl-L-methionine</name>
        <dbReference type="ChEBI" id="CHEBI:59789"/>
    </ligand>
</feature>
<keyword evidence="4 11" id="KW-0808">Transferase</keyword>
<dbReference type="InterPro" id="IPR056743">
    <property type="entry name" value="TRM5-TYW2-like_MTfase"/>
</dbReference>
<feature type="binding site" evidence="11">
    <location>
        <begin position="1147"/>
        <end position="1148"/>
    </location>
    <ligand>
        <name>S-adenosyl-L-methionine</name>
        <dbReference type="ChEBI" id="CHEBI:59789"/>
    </ligand>
</feature>
<comment type="subcellular location">
    <subcellularLocation>
        <location evidence="11">Mitochondrion matrix</location>
    </subcellularLocation>
    <subcellularLocation>
        <location evidence="11">Nucleus</location>
    </subcellularLocation>
    <subcellularLocation>
        <location evidence="11">Cytoplasm</location>
    </subcellularLocation>
    <text evidence="11">Predominantly in the mitochondria and in the nucleus.</text>
</comment>
<evidence type="ECO:0000313" key="14">
    <source>
        <dbReference type="Proteomes" id="UP000001307"/>
    </source>
</evidence>
<keyword evidence="5 11" id="KW-0949">S-adenosyl-L-methionine</keyword>
<dbReference type="InterPro" id="IPR049362">
    <property type="entry name" value="TTI1_rpt"/>
</dbReference>
<feature type="domain" description="SAM-dependent methyltransferase TRM5/TYW2-type" evidence="12">
    <location>
        <begin position="981"/>
        <end position="1266"/>
    </location>
</feature>
<dbReference type="Pfam" id="PF02475">
    <property type="entry name" value="TRM5-TYW2_MTfase"/>
    <property type="match status" value="1"/>
</dbReference>
<keyword evidence="3 11" id="KW-0489">Methyltransferase</keyword>
<dbReference type="Gene3D" id="3.40.50.150">
    <property type="entry name" value="Vaccinia Virus protein VP39"/>
    <property type="match status" value="1"/>
</dbReference>
<organism evidence="13">
    <name type="scientific">Oikopleura dioica</name>
    <name type="common">Tunicate</name>
    <dbReference type="NCBI Taxonomy" id="34765"/>
    <lineage>
        <taxon>Eukaryota</taxon>
        <taxon>Metazoa</taxon>
        <taxon>Chordata</taxon>
        <taxon>Tunicata</taxon>
        <taxon>Appendicularia</taxon>
        <taxon>Copelata</taxon>
        <taxon>Oikopleuridae</taxon>
        <taxon>Oikopleura</taxon>
    </lineage>
</organism>
<dbReference type="PROSITE" id="PS51684">
    <property type="entry name" value="SAM_MT_TRM5_TYW2"/>
    <property type="match status" value="1"/>
</dbReference>
<comment type="function">
    <text evidence="9">Involved in mitochondrial tRNA methylation. Specifically methylates the N1 position of guanosine-37 in various tRNAs. Methylation is not dependent on the nature of the nucleoside 5' of the target nucleoside. This is the first step in the biosynthesis of wybutosine (yW), a modified base adjacent to the anticodon of tRNAs and required for accurate decoding.</text>
</comment>
<evidence type="ECO:0000256" key="7">
    <source>
        <dbReference type="ARBA" id="ARBA00023128"/>
    </source>
</evidence>
<dbReference type="InterPro" id="IPR025792">
    <property type="entry name" value="tRNA_Gua_MeTrfase_euk"/>
</dbReference>
<evidence type="ECO:0000256" key="1">
    <source>
        <dbReference type="ARBA" id="ARBA00009775"/>
    </source>
</evidence>
<dbReference type="Pfam" id="PF21547">
    <property type="entry name" value="TTI1"/>
    <property type="match status" value="1"/>
</dbReference>
<name>E4WUG4_OIKDI</name>
<reference evidence="13" key="1">
    <citation type="journal article" date="2010" name="Science">
        <title>Plasticity of animal genome architecture unmasked by rapid evolution of a pelagic tunicate.</title>
        <authorList>
            <person name="Denoeud F."/>
            <person name="Henriet S."/>
            <person name="Mungpakdee S."/>
            <person name="Aury J.M."/>
            <person name="Da Silva C."/>
            <person name="Brinkmann H."/>
            <person name="Mikhaleva J."/>
            <person name="Olsen L.C."/>
            <person name="Jubin C."/>
            <person name="Canestro C."/>
            <person name="Bouquet J.M."/>
            <person name="Danks G."/>
            <person name="Poulain J."/>
            <person name="Campsteijn C."/>
            <person name="Adamski M."/>
            <person name="Cross I."/>
            <person name="Yadetie F."/>
            <person name="Muffato M."/>
            <person name="Louis A."/>
            <person name="Butcher S."/>
            <person name="Tsagkogeorga G."/>
            <person name="Konrad A."/>
            <person name="Singh S."/>
            <person name="Jensen M.F."/>
            <person name="Cong E.H."/>
            <person name="Eikeseth-Otteraa H."/>
            <person name="Noel B."/>
            <person name="Anthouard V."/>
            <person name="Porcel B.M."/>
            <person name="Kachouri-Lafond R."/>
            <person name="Nishino A."/>
            <person name="Ugolini M."/>
            <person name="Chourrout P."/>
            <person name="Nishida H."/>
            <person name="Aasland R."/>
            <person name="Huzurbazar S."/>
            <person name="Westhof E."/>
            <person name="Delsuc F."/>
            <person name="Lehrach H."/>
            <person name="Reinhardt R."/>
            <person name="Weissenbach J."/>
            <person name="Roy S.W."/>
            <person name="Artiguenave F."/>
            <person name="Postlethwait J.H."/>
            <person name="Manak J.R."/>
            <person name="Thompson E.M."/>
            <person name="Jaillon O."/>
            <person name="Du Pasquier L."/>
            <person name="Boudinot P."/>
            <person name="Liberles D.A."/>
            <person name="Volff J.N."/>
            <person name="Philippe H."/>
            <person name="Lenhard B."/>
            <person name="Roest Crollius H."/>
            <person name="Wincker P."/>
            <person name="Chourrout D."/>
        </authorList>
    </citation>
    <scope>NUCLEOTIDE SEQUENCE [LARGE SCALE GENOMIC DNA]</scope>
</reference>
<comment type="function">
    <text evidence="11">Specifically methylates the N1 position of guanosine-37 in various cytoplasmic and mitochondrial tRNAs. Methylation is not dependent on the nature of the nucleoside 5' of the target nucleoside. This is the first step in the biosynthesis of wybutosine (yW), a modified base adjacent to the anticodon of tRNAs and required for accurate decoding.</text>
</comment>
<evidence type="ECO:0000256" key="8">
    <source>
        <dbReference type="ARBA" id="ARBA00023242"/>
    </source>
</evidence>
<keyword evidence="2 11" id="KW-0963">Cytoplasm</keyword>
<dbReference type="InterPro" id="IPR016024">
    <property type="entry name" value="ARM-type_fold"/>
</dbReference>
<comment type="subunit">
    <text evidence="11">Monomer.</text>
</comment>
<dbReference type="SUPFAM" id="SSF48371">
    <property type="entry name" value="ARM repeat"/>
    <property type="match status" value="1"/>
</dbReference>
<dbReference type="InterPro" id="IPR056744">
    <property type="entry name" value="TRM5/TYW2-like_N"/>
</dbReference>
<comment type="catalytic activity">
    <reaction evidence="10 11">
        <text>guanosine(37) in tRNA + S-adenosyl-L-methionine = N(1)-methylguanosine(37) in tRNA + S-adenosyl-L-homocysteine + H(+)</text>
        <dbReference type="Rhea" id="RHEA:36899"/>
        <dbReference type="Rhea" id="RHEA-COMP:10145"/>
        <dbReference type="Rhea" id="RHEA-COMP:10147"/>
        <dbReference type="ChEBI" id="CHEBI:15378"/>
        <dbReference type="ChEBI" id="CHEBI:57856"/>
        <dbReference type="ChEBI" id="CHEBI:59789"/>
        <dbReference type="ChEBI" id="CHEBI:73542"/>
        <dbReference type="ChEBI" id="CHEBI:74269"/>
        <dbReference type="EC" id="2.1.1.228"/>
    </reaction>
</comment>
<evidence type="ECO:0000256" key="10">
    <source>
        <dbReference type="ARBA" id="ARBA00047783"/>
    </source>
</evidence>
<dbReference type="GO" id="GO:0052906">
    <property type="term" value="F:tRNA (guanine(37)-N1)-methyltransferase activity"/>
    <property type="evidence" value="ECO:0007669"/>
    <property type="project" value="UniProtKB-UniRule"/>
</dbReference>
<dbReference type="InParanoid" id="E4WUG4"/>
<gene>
    <name evidence="13" type="ORF">GSOID_T00006277001</name>
</gene>
<dbReference type="FunFam" id="3.30.300.110:FF:000001">
    <property type="entry name" value="tRNA (guanine(37)-N1)-methyltransferase"/>
    <property type="match status" value="1"/>
</dbReference>
<dbReference type="EMBL" id="FN653016">
    <property type="protein sequence ID" value="CBY07189.1"/>
    <property type="molecule type" value="Genomic_DNA"/>
</dbReference>
<evidence type="ECO:0000256" key="3">
    <source>
        <dbReference type="ARBA" id="ARBA00022603"/>
    </source>
</evidence>
<comment type="similarity">
    <text evidence="11">Belongs to the TRM5 / TYW2 family.</text>
</comment>
<dbReference type="GO" id="GO:0070901">
    <property type="term" value="P:mitochondrial tRNA methylation"/>
    <property type="evidence" value="ECO:0007669"/>
    <property type="project" value="TreeGrafter"/>
</dbReference>
<keyword evidence="14" id="KW-1185">Reference proteome</keyword>
<keyword evidence="7 11" id="KW-0496">Mitochondrion</keyword>
<dbReference type="HAMAP" id="MF_03152">
    <property type="entry name" value="TRM5"/>
    <property type="match status" value="1"/>
</dbReference>
<evidence type="ECO:0000256" key="5">
    <source>
        <dbReference type="ARBA" id="ARBA00022691"/>
    </source>
</evidence>
<feature type="binding site" evidence="11">
    <location>
        <position position="1074"/>
    </location>
    <ligand>
        <name>S-adenosyl-L-methionine</name>
        <dbReference type="ChEBI" id="CHEBI:59789"/>
    </ligand>
</feature>
<dbReference type="PANTHER" id="PTHR23245:SF36">
    <property type="entry name" value="TRNA (GUANINE(37)-N1)-METHYLTRANSFERASE"/>
    <property type="match status" value="1"/>
</dbReference>
<dbReference type="GO" id="GO:0005759">
    <property type="term" value="C:mitochondrial matrix"/>
    <property type="evidence" value="ECO:0007669"/>
    <property type="project" value="UniProtKB-SubCell"/>
</dbReference>
<dbReference type="GO" id="GO:0002939">
    <property type="term" value="P:tRNA N1-guanine methylation"/>
    <property type="evidence" value="ECO:0007669"/>
    <property type="project" value="TreeGrafter"/>
</dbReference>
<dbReference type="SUPFAM" id="SSF53335">
    <property type="entry name" value="S-adenosyl-L-methionine-dependent methyltransferases"/>
    <property type="match status" value="1"/>
</dbReference>
<keyword evidence="8 11" id="KW-0539">Nucleus</keyword>
<protein>
    <recommendedName>
        <fullName evidence="11">tRNA (guanine(37)-N1)-methyltransferase</fullName>
        <ecNumber evidence="11">2.1.1.228</ecNumber>
    </recommendedName>
    <alternativeName>
        <fullName evidence="11">M1G-methyltransferase</fullName>
    </alternativeName>
    <alternativeName>
        <fullName evidence="11">tRNA [GM37] methyltransferase</fullName>
    </alternativeName>
    <alternativeName>
        <fullName evidence="11">tRNA methyltransferase 5 homolog</fullName>
    </alternativeName>
</protein>
<comment type="similarity">
    <text evidence="1">Belongs to the class I-like SAM-binding methyltransferase superfamily. TRM5/TYW2 family.</text>
</comment>
<dbReference type="PANTHER" id="PTHR23245">
    <property type="entry name" value="TRNA METHYLTRANSFERASE"/>
    <property type="match status" value="1"/>
</dbReference>
<dbReference type="OrthoDB" id="408788at2759"/>
<evidence type="ECO:0000256" key="6">
    <source>
        <dbReference type="ARBA" id="ARBA00022694"/>
    </source>
</evidence>
<dbReference type="EC" id="2.1.1.228" evidence="11"/>
<evidence type="ECO:0000256" key="2">
    <source>
        <dbReference type="ARBA" id="ARBA00022490"/>
    </source>
</evidence>
<dbReference type="Gene3D" id="3.30.300.110">
    <property type="entry name" value="Met-10+ protein-like domains"/>
    <property type="match status" value="1"/>
</dbReference>
<dbReference type="CDD" id="cd02440">
    <property type="entry name" value="AdoMet_MTases"/>
    <property type="match status" value="1"/>
</dbReference>
<dbReference type="InterPro" id="IPR029063">
    <property type="entry name" value="SAM-dependent_MTases_sf"/>
</dbReference>
<evidence type="ECO:0000256" key="4">
    <source>
        <dbReference type="ARBA" id="ARBA00022679"/>
    </source>
</evidence>
<dbReference type="InterPro" id="IPR030382">
    <property type="entry name" value="MeTrfase_TRM5/TYW2"/>
</dbReference>
<dbReference type="Pfam" id="PF25133">
    <property type="entry name" value="TYW2_N_2"/>
    <property type="match status" value="1"/>
</dbReference>
<accession>E4WUG4</accession>
<dbReference type="GO" id="GO:0005634">
    <property type="term" value="C:nucleus"/>
    <property type="evidence" value="ECO:0007669"/>
    <property type="project" value="UniProtKB-SubCell"/>
</dbReference>